<evidence type="ECO:0000256" key="7">
    <source>
        <dbReference type="ARBA" id="ARBA00022734"/>
    </source>
</evidence>
<dbReference type="GO" id="GO:0106310">
    <property type="term" value="F:protein serine kinase activity"/>
    <property type="evidence" value="ECO:0007669"/>
    <property type="project" value="RHEA"/>
</dbReference>
<dbReference type="FunFam" id="1.10.510.10:FF:000060">
    <property type="entry name" value="G-type lectin S-receptor-like serine/threonine-protein kinase"/>
    <property type="match status" value="1"/>
</dbReference>
<keyword evidence="28" id="KW-1185">Reference proteome</keyword>
<dbReference type="Gene3D" id="2.90.10.10">
    <property type="entry name" value="Bulb-type lectin domain"/>
    <property type="match status" value="1"/>
</dbReference>
<evidence type="ECO:0000256" key="8">
    <source>
        <dbReference type="ARBA" id="ARBA00022741"/>
    </source>
</evidence>
<dbReference type="InterPro" id="IPR000719">
    <property type="entry name" value="Prot_kinase_dom"/>
</dbReference>
<feature type="transmembrane region" description="Helical" evidence="21">
    <location>
        <begin position="318"/>
        <end position="340"/>
    </location>
</feature>
<evidence type="ECO:0000259" key="25">
    <source>
        <dbReference type="PROSITE" id="PS50927"/>
    </source>
</evidence>
<dbReference type="Pfam" id="PF11883">
    <property type="entry name" value="DUF3403"/>
    <property type="match status" value="1"/>
</dbReference>
<dbReference type="PROSITE" id="PS00108">
    <property type="entry name" value="PROTEIN_KINASE_ST"/>
    <property type="match status" value="1"/>
</dbReference>
<dbReference type="PANTHER" id="PTHR27002">
    <property type="entry name" value="RECEPTOR-LIKE SERINE/THREONINE-PROTEIN KINASE SD1-8"/>
    <property type="match status" value="1"/>
</dbReference>
<evidence type="ECO:0000256" key="1">
    <source>
        <dbReference type="ARBA" id="ARBA00004251"/>
    </source>
</evidence>
<dbReference type="FunFam" id="2.90.10.10:FF:000001">
    <property type="entry name" value="G-type lectin S-receptor-like serine/threonine-protein kinase"/>
    <property type="match status" value="1"/>
</dbReference>
<comment type="subcellular location">
    <subcellularLocation>
        <location evidence="1">Cell membrane</location>
        <topology evidence="1">Single-pass type I membrane protein</topology>
    </subcellularLocation>
</comment>
<name>A0A2P5BDW0_TREOI</name>
<dbReference type="InParanoid" id="A0A2P5BDW0"/>
<evidence type="ECO:0000256" key="3">
    <source>
        <dbReference type="ARBA" id="ARBA00022527"/>
    </source>
</evidence>
<evidence type="ECO:0000259" key="26">
    <source>
        <dbReference type="PROSITE" id="PS50948"/>
    </source>
</evidence>
<dbReference type="InterPro" id="IPR008271">
    <property type="entry name" value="Ser/Thr_kinase_AS"/>
</dbReference>
<dbReference type="InterPro" id="IPR003609">
    <property type="entry name" value="Pan_app"/>
</dbReference>
<dbReference type="Gene3D" id="3.30.200.20">
    <property type="entry name" value="Phosphorylase Kinase, domain 1"/>
    <property type="match status" value="1"/>
</dbReference>
<evidence type="ECO:0000256" key="11">
    <source>
        <dbReference type="ARBA" id="ARBA00022989"/>
    </source>
</evidence>
<dbReference type="Proteomes" id="UP000237000">
    <property type="component" value="Unassembled WGS sequence"/>
</dbReference>
<keyword evidence="13" id="KW-1015">Disulfide bond</keyword>
<feature type="domain" description="EGF-like" evidence="24">
    <location>
        <begin position="169"/>
        <end position="205"/>
    </location>
</feature>
<dbReference type="CDD" id="cd14066">
    <property type="entry name" value="STKc_IRAK"/>
    <property type="match status" value="1"/>
</dbReference>
<evidence type="ECO:0000256" key="12">
    <source>
        <dbReference type="ARBA" id="ARBA00023136"/>
    </source>
</evidence>
<dbReference type="PROSITE" id="PS50927">
    <property type="entry name" value="BULB_LECTIN"/>
    <property type="match status" value="1"/>
</dbReference>
<evidence type="ECO:0000256" key="5">
    <source>
        <dbReference type="ARBA" id="ARBA00022692"/>
    </source>
</evidence>
<dbReference type="PIRSF" id="PIRSF000641">
    <property type="entry name" value="SRK"/>
    <property type="match status" value="1"/>
</dbReference>
<dbReference type="PROSITE" id="PS50948">
    <property type="entry name" value="PAN"/>
    <property type="match status" value="1"/>
</dbReference>
<sequence>MDVFTLISGFFVLFCIVESSSGLDAIGQDQSISEGKRLNSKNGSFELGFYSPSNSTVRFLGIWHKKIPLRKLVWVANQNNPINDSSGLLTINTKGNALLLGHNNSVFWSTNSSKQAPKPILQLLDSGNLVLRDEKDENPDNFLWQSFELDHQMGTFLEGTILGRGRSAMADSCDDYGRCGPNGLCDISNSPICSCPKGFKPEAPEQWSSGENSQGCVRNIPLDCEQSNGFIEYISFKVQETQNSSVDKSMNLKECREKCLRNCSCIAYASADINGGGGCTIWFGELIGIRRFVDGGHNLFVKMPASELDTKHEKKAKIIVGITATASISITFGILLAVYYKRRNRTEFKENDRNDEAQKEDLDLPSFNLSTIATATENFSSNNKLGDGGFGSVYMGTLPDGHVIAVKRLSQGSGQGVNEFKNEIILIAKLQHRNLVRLLGYCIQGEERLLIYEYMPNKSLDHYIFDQTRGKLLDWSKRFNIILGVARGLIYLHQDSRLRIIHRDLKVSNILLDKNMNPKISDFGMARTFRGDQTEGVTNRVVGTFGYMAPEYAIDGQFSVKSDVFSFGILMLEIVSGKRNRGFYNPSDNINLIGHAWKLWKEGRQLELIDESFHGDSCTLLEVLRCIHVGLLCVQQLPEDRPTMSSVLLMLGDGNALPQPKEPIFFLGKNLSEASTSSSAKQDTSSTNDFSLSIVHAR</sequence>
<dbReference type="EC" id="2.7.11.1" evidence="18"/>
<feature type="domain" description="Bulb-type lectin" evidence="25">
    <location>
        <begin position="23"/>
        <end position="144"/>
    </location>
</feature>
<keyword evidence="4 18" id="KW-0808">Transferase</keyword>
<dbReference type="PANTHER" id="PTHR27002:SF616">
    <property type="entry name" value="RECEPTOR-LIKE SERINE_THREONINE-PROTEIN KINASE"/>
    <property type="match status" value="1"/>
</dbReference>
<dbReference type="SUPFAM" id="SSF56112">
    <property type="entry name" value="Protein kinase-like (PK-like)"/>
    <property type="match status" value="1"/>
</dbReference>
<dbReference type="InterPro" id="IPR001480">
    <property type="entry name" value="Bulb-type_lectin_dom"/>
</dbReference>
<dbReference type="InterPro" id="IPR000742">
    <property type="entry name" value="EGF"/>
</dbReference>
<dbReference type="SMART" id="SM00220">
    <property type="entry name" value="S_TKc"/>
    <property type="match status" value="1"/>
</dbReference>
<dbReference type="PROSITE" id="PS50011">
    <property type="entry name" value="PROTEIN_KINASE_DOM"/>
    <property type="match status" value="1"/>
</dbReference>
<dbReference type="SMART" id="SM00108">
    <property type="entry name" value="B_lectin"/>
    <property type="match status" value="1"/>
</dbReference>
<keyword evidence="12 21" id="KW-0472">Membrane</keyword>
<feature type="signal peptide" evidence="22">
    <location>
        <begin position="1"/>
        <end position="22"/>
    </location>
</feature>
<dbReference type="InterPro" id="IPR024171">
    <property type="entry name" value="SRK-like_kinase"/>
</dbReference>
<keyword evidence="8 18" id="KW-0547">Nucleotide-binding</keyword>
<evidence type="ECO:0000256" key="22">
    <source>
        <dbReference type="SAM" id="SignalP"/>
    </source>
</evidence>
<dbReference type="PROSITE" id="PS50026">
    <property type="entry name" value="EGF_3"/>
    <property type="match status" value="1"/>
</dbReference>
<feature type="domain" description="Apple" evidence="26">
    <location>
        <begin position="224"/>
        <end position="304"/>
    </location>
</feature>
<evidence type="ECO:0000256" key="20">
    <source>
        <dbReference type="PROSITE-ProRule" id="PRU10141"/>
    </source>
</evidence>
<dbReference type="InterPro" id="IPR017441">
    <property type="entry name" value="Protein_kinase_ATP_BS"/>
</dbReference>
<keyword evidence="10 18" id="KW-0067">ATP-binding</keyword>
<dbReference type="Pfam" id="PF01453">
    <property type="entry name" value="B_lectin"/>
    <property type="match status" value="1"/>
</dbReference>
<dbReference type="AlphaFoldDB" id="A0A2P5BDW0"/>
<dbReference type="InterPro" id="IPR021820">
    <property type="entry name" value="S-locus_recpt_kinase_C"/>
</dbReference>
<evidence type="ECO:0000256" key="2">
    <source>
        <dbReference type="ARBA" id="ARBA00022475"/>
    </source>
</evidence>
<gene>
    <name evidence="27" type="ORF">TorRG33x02_324460</name>
</gene>
<evidence type="ECO:0000313" key="27">
    <source>
        <dbReference type="EMBL" id="PON46977.1"/>
    </source>
</evidence>
<evidence type="ECO:0000256" key="6">
    <source>
        <dbReference type="ARBA" id="ARBA00022729"/>
    </source>
</evidence>
<dbReference type="Pfam" id="PF07714">
    <property type="entry name" value="PK_Tyr_Ser-Thr"/>
    <property type="match status" value="1"/>
</dbReference>
<accession>A0A2P5BDW0</accession>
<keyword evidence="11 21" id="KW-1133">Transmembrane helix</keyword>
<dbReference type="Pfam" id="PF08276">
    <property type="entry name" value="PAN_2"/>
    <property type="match status" value="1"/>
</dbReference>
<keyword evidence="9 18" id="KW-0418">Kinase</keyword>
<evidence type="ECO:0000256" key="19">
    <source>
        <dbReference type="PROSITE-ProRule" id="PRU00076"/>
    </source>
</evidence>
<evidence type="ECO:0000313" key="28">
    <source>
        <dbReference type="Proteomes" id="UP000237000"/>
    </source>
</evidence>
<dbReference type="GO" id="GO:0005524">
    <property type="term" value="F:ATP binding"/>
    <property type="evidence" value="ECO:0007669"/>
    <property type="project" value="UniProtKB-UniRule"/>
</dbReference>
<comment type="catalytic activity">
    <reaction evidence="16 18">
        <text>L-threonyl-[protein] + ATP = O-phospho-L-threonyl-[protein] + ADP + H(+)</text>
        <dbReference type="Rhea" id="RHEA:46608"/>
        <dbReference type="Rhea" id="RHEA-COMP:11060"/>
        <dbReference type="Rhea" id="RHEA-COMP:11605"/>
        <dbReference type="ChEBI" id="CHEBI:15378"/>
        <dbReference type="ChEBI" id="CHEBI:30013"/>
        <dbReference type="ChEBI" id="CHEBI:30616"/>
        <dbReference type="ChEBI" id="CHEBI:61977"/>
        <dbReference type="ChEBI" id="CHEBI:456216"/>
        <dbReference type="EC" id="2.7.11.1"/>
    </reaction>
</comment>
<comment type="similarity">
    <text evidence="18">Belongs to the protein kinase superfamily. Ser/Thr protein kinase family.</text>
</comment>
<feature type="domain" description="Protein kinase" evidence="23">
    <location>
        <begin position="379"/>
        <end position="665"/>
    </location>
</feature>
<evidence type="ECO:0000256" key="21">
    <source>
        <dbReference type="SAM" id="Phobius"/>
    </source>
</evidence>
<evidence type="ECO:0000259" key="24">
    <source>
        <dbReference type="PROSITE" id="PS50026"/>
    </source>
</evidence>
<keyword evidence="14" id="KW-0675">Receptor</keyword>
<dbReference type="GO" id="GO:0005886">
    <property type="term" value="C:plasma membrane"/>
    <property type="evidence" value="ECO:0007669"/>
    <property type="project" value="UniProtKB-SubCell"/>
</dbReference>
<dbReference type="FunFam" id="3.30.200.20:FF:000330">
    <property type="entry name" value="G-type lectin S-receptor-like serine/threonine-protein kinase At4g03230"/>
    <property type="match status" value="1"/>
</dbReference>
<dbReference type="STRING" id="63057.A0A2P5BDW0"/>
<dbReference type="Gene3D" id="1.10.510.10">
    <property type="entry name" value="Transferase(Phosphotransferase) domain 1"/>
    <property type="match status" value="1"/>
</dbReference>
<dbReference type="GO" id="GO:0048544">
    <property type="term" value="P:recognition of pollen"/>
    <property type="evidence" value="ECO:0007669"/>
    <property type="project" value="InterPro"/>
</dbReference>
<evidence type="ECO:0000259" key="23">
    <source>
        <dbReference type="PROSITE" id="PS50011"/>
    </source>
</evidence>
<evidence type="ECO:0000256" key="15">
    <source>
        <dbReference type="ARBA" id="ARBA00023180"/>
    </source>
</evidence>
<evidence type="ECO:0000256" key="18">
    <source>
        <dbReference type="PIRNR" id="PIRNR000641"/>
    </source>
</evidence>
<evidence type="ECO:0000256" key="16">
    <source>
        <dbReference type="ARBA" id="ARBA00047899"/>
    </source>
</evidence>
<organism evidence="27 28">
    <name type="scientific">Trema orientale</name>
    <name type="common">Charcoal tree</name>
    <name type="synonym">Celtis orientalis</name>
    <dbReference type="NCBI Taxonomy" id="63057"/>
    <lineage>
        <taxon>Eukaryota</taxon>
        <taxon>Viridiplantae</taxon>
        <taxon>Streptophyta</taxon>
        <taxon>Embryophyta</taxon>
        <taxon>Tracheophyta</taxon>
        <taxon>Spermatophyta</taxon>
        <taxon>Magnoliopsida</taxon>
        <taxon>eudicotyledons</taxon>
        <taxon>Gunneridae</taxon>
        <taxon>Pentapetalae</taxon>
        <taxon>rosids</taxon>
        <taxon>fabids</taxon>
        <taxon>Rosales</taxon>
        <taxon>Cannabaceae</taxon>
        <taxon>Trema</taxon>
    </lineage>
</organism>
<dbReference type="OrthoDB" id="4062651at2759"/>
<proteinExistence type="inferred from homology"/>
<keyword evidence="3 18" id="KW-0723">Serine/threonine-protein kinase</keyword>
<evidence type="ECO:0000256" key="4">
    <source>
        <dbReference type="ARBA" id="ARBA00022679"/>
    </source>
</evidence>
<dbReference type="CDD" id="cd00028">
    <property type="entry name" value="B_lectin"/>
    <property type="match status" value="1"/>
</dbReference>
<keyword evidence="19" id="KW-0245">EGF-like domain</keyword>
<evidence type="ECO:0000256" key="13">
    <source>
        <dbReference type="ARBA" id="ARBA00023157"/>
    </source>
</evidence>
<dbReference type="Pfam" id="PF00954">
    <property type="entry name" value="S_locus_glycop"/>
    <property type="match status" value="1"/>
</dbReference>
<comment type="caution">
    <text evidence="27">The sequence shown here is derived from an EMBL/GenBank/DDBJ whole genome shotgun (WGS) entry which is preliminary data.</text>
</comment>
<keyword evidence="5 21" id="KW-0812">Transmembrane</keyword>
<dbReference type="InterPro" id="IPR001245">
    <property type="entry name" value="Ser-Thr/Tyr_kinase_cat_dom"/>
</dbReference>
<feature type="chain" id="PRO_5015139849" description="Receptor-like serine/threonine-protein kinase" evidence="22">
    <location>
        <begin position="23"/>
        <end position="698"/>
    </location>
</feature>
<keyword evidence="6 22" id="KW-0732">Signal</keyword>
<dbReference type="SMART" id="SM00473">
    <property type="entry name" value="PAN_AP"/>
    <property type="match status" value="1"/>
</dbReference>
<evidence type="ECO:0000256" key="17">
    <source>
        <dbReference type="ARBA" id="ARBA00048679"/>
    </source>
</evidence>
<evidence type="ECO:0000256" key="9">
    <source>
        <dbReference type="ARBA" id="ARBA00022777"/>
    </source>
</evidence>
<protein>
    <recommendedName>
        <fullName evidence="18">Receptor-like serine/threonine-protein kinase</fullName>
        <ecNumber evidence="18">2.7.11.1</ecNumber>
    </recommendedName>
</protein>
<comment type="catalytic activity">
    <reaction evidence="17 18">
        <text>L-seryl-[protein] + ATP = O-phospho-L-seryl-[protein] + ADP + H(+)</text>
        <dbReference type="Rhea" id="RHEA:17989"/>
        <dbReference type="Rhea" id="RHEA-COMP:9863"/>
        <dbReference type="Rhea" id="RHEA-COMP:11604"/>
        <dbReference type="ChEBI" id="CHEBI:15378"/>
        <dbReference type="ChEBI" id="CHEBI:29999"/>
        <dbReference type="ChEBI" id="CHEBI:30616"/>
        <dbReference type="ChEBI" id="CHEBI:83421"/>
        <dbReference type="ChEBI" id="CHEBI:456216"/>
        <dbReference type="EC" id="2.7.11.1"/>
    </reaction>
</comment>
<dbReference type="SUPFAM" id="SSF51110">
    <property type="entry name" value="alpha-D-mannose-specific plant lectins"/>
    <property type="match status" value="1"/>
</dbReference>
<dbReference type="EMBL" id="JXTC01000543">
    <property type="protein sequence ID" value="PON46977.1"/>
    <property type="molecule type" value="Genomic_DNA"/>
</dbReference>
<keyword evidence="2" id="KW-1003">Cell membrane</keyword>
<feature type="binding site" evidence="20">
    <location>
        <position position="407"/>
    </location>
    <ligand>
        <name>ATP</name>
        <dbReference type="ChEBI" id="CHEBI:30616"/>
    </ligand>
</feature>
<reference evidence="28" key="1">
    <citation type="submission" date="2016-06" db="EMBL/GenBank/DDBJ databases">
        <title>Parallel loss of symbiosis genes in relatives of nitrogen-fixing non-legume Parasponia.</title>
        <authorList>
            <person name="Van Velzen R."/>
            <person name="Holmer R."/>
            <person name="Bu F."/>
            <person name="Rutten L."/>
            <person name="Van Zeijl A."/>
            <person name="Liu W."/>
            <person name="Santuari L."/>
            <person name="Cao Q."/>
            <person name="Sharma T."/>
            <person name="Shen D."/>
            <person name="Roswanjaya Y."/>
            <person name="Wardhani T."/>
            <person name="Kalhor M.S."/>
            <person name="Jansen J."/>
            <person name="Van den Hoogen J."/>
            <person name="Gungor B."/>
            <person name="Hartog M."/>
            <person name="Hontelez J."/>
            <person name="Verver J."/>
            <person name="Yang W.-C."/>
            <person name="Schijlen E."/>
            <person name="Repin R."/>
            <person name="Schilthuizen M."/>
            <person name="Schranz E."/>
            <person name="Heidstra R."/>
            <person name="Miyata K."/>
            <person name="Fedorova E."/>
            <person name="Kohlen W."/>
            <person name="Bisseling T."/>
            <person name="Smit S."/>
            <person name="Geurts R."/>
        </authorList>
    </citation>
    <scope>NUCLEOTIDE SEQUENCE [LARGE SCALE GENOMIC DNA]</scope>
    <source>
        <strain evidence="28">cv. RG33-2</strain>
    </source>
</reference>
<comment type="caution">
    <text evidence="19">Lacks conserved residue(s) required for the propagation of feature annotation.</text>
</comment>
<dbReference type="PROSITE" id="PS00107">
    <property type="entry name" value="PROTEIN_KINASE_ATP"/>
    <property type="match status" value="1"/>
</dbReference>
<keyword evidence="7" id="KW-0430">Lectin</keyword>
<dbReference type="InterPro" id="IPR000858">
    <property type="entry name" value="S_locus_glycoprot_dom"/>
</dbReference>
<dbReference type="InterPro" id="IPR036426">
    <property type="entry name" value="Bulb-type_lectin_dom_sf"/>
</dbReference>
<evidence type="ECO:0000256" key="14">
    <source>
        <dbReference type="ARBA" id="ARBA00023170"/>
    </source>
</evidence>
<dbReference type="GO" id="GO:0030246">
    <property type="term" value="F:carbohydrate binding"/>
    <property type="evidence" value="ECO:0007669"/>
    <property type="project" value="UniProtKB-KW"/>
</dbReference>
<dbReference type="GO" id="GO:0004674">
    <property type="term" value="F:protein serine/threonine kinase activity"/>
    <property type="evidence" value="ECO:0007669"/>
    <property type="project" value="UniProtKB-KW"/>
</dbReference>
<dbReference type="CDD" id="cd01098">
    <property type="entry name" value="PAN_AP_plant"/>
    <property type="match status" value="1"/>
</dbReference>
<dbReference type="InterPro" id="IPR011009">
    <property type="entry name" value="Kinase-like_dom_sf"/>
</dbReference>
<evidence type="ECO:0000256" key="10">
    <source>
        <dbReference type="ARBA" id="ARBA00022840"/>
    </source>
</evidence>
<keyword evidence="15" id="KW-0325">Glycoprotein</keyword>